<evidence type="ECO:0000256" key="3">
    <source>
        <dbReference type="ARBA" id="ARBA00023235"/>
    </source>
</evidence>
<feature type="domain" description="PPIase cyclophilin-type" evidence="5">
    <location>
        <begin position="25"/>
        <end position="186"/>
    </location>
</feature>
<dbReference type="STRING" id="62101.AB835_12950"/>
<dbReference type="EC" id="5.2.1.8" evidence="4"/>
<evidence type="ECO:0000313" key="7">
    <source>
        <dbReference type="Proteomes" id="UP000242502"/>
    </source>
</evidence>
<feature type="signal peptide" evidence="4">
    <location>
        <begin position="1"/>
        <end position="22"/>
    </location>
</feature>
<evidence type="ECO:0000313" key="6">
    <source>
        <dbReference type="EMBL" id="ODS22667.1"/>
    </source>
</evidence>
<dbReference type="CDD" id="cd01920">
    <property type="entry name" value="cyclophilin_EcCYP_like"/>
    <property type="match status" value="1"/>
</dbReference>
<dbReference type="PANTHER" id="PTHR43246">
    <property type="entry name" value="PEPTIDYL-PROLYL CIS-TRANS ISOMERASE CYP38, CHLOROPLASTIC"/>
    <property type="match status" value="1"/>
</dbReference>
<dbReference type="InterPro" id="IPR020892">
    <property type="entry name" value="Cyclophilin-type_PPIase_CS"/>
</dbReference>
<keyword evidence="3 4" id="KW-0413">Isomerase</keyword>
<dbReference type="AlphaFoldDB" id="A0A1D2QM75"/>
<sequence>MKHLLKGLLLGFFSILVLTAQAASLPPVVTLETNKGDIVLELNVKDAPITTENFEEYVQSGFFDGLIFHRVIDGFMIQGGGFDSKMIQKNPRGPIRNESVNGLSNDRGTIAMARTNFPDSATSQFFINLNDNHNLNGAANKPGYAVFGKVIQGMDVVEKIAKVKTGRYGPHGDVPVEPIVIMKATLKKTEAVKSDKSTESKPVTDKK</sequence>
<proteinExistence type="inferred from homology"/>
<feature type="chain" id="PRO_5008811395" description="Peptidyl-prolyl cis-trans isomerase" evidence="4">
    <location>
        <begin position="23"/>
        <end position="207"/>
    </location>
</feature>
<comment type="similarity">
    <text evidence="1 4">Belongs to the cyclophilin-type PPIase family.</text>
</comment>
<comment type="function">
    <text evidence="4">PPIases accelerate the folding of proteins. It catalyzes the cis-trans isomerization of proline imidic peptide bonds in oligopeptides.</text>
</comment>
<dbReference type="PROSITE" id="PS50072">
    <property type="entry name" value="CSA_PPIASE_2"/>
    <property type="match status" value="1"/>
</dbReference>
<dbReference type="PROSITE" id="PS00170">
    <property type="entry name" value="CSA_PPIASE_1"/>
    <property type="match status" value="1"/>
</dbReference>
<evidence type="ECO:0000256" key="4">
    <source>
        <dbReference type="RuleBase" id="RU363019"/>
    </source>
</evidence>
<dbReference type="SUPFAM" id="SSF50891">
    <property type="entry name" value="Cyclophilin-like"/>
    <property type="match status" value="1"/>
</dbReference>
<reference evidence="6 7" key="1">
    <citation type="journal article" date="2016" name="Appl. Environ. Microbiol.">
        <title>Lack of Overt Genome Reduction in the Bryostatin-Producing Bryozoan Symbiont "Candidatus Endobugula sertula".</title>
        <authorList>
            <person name="Miller I.J."/>
            <person name="Vanee N."/>
            <person name="Fong S.S."/>
            <person name="Lim-Fong G.E."/>
            <person name="Kwan J.C."/>
        </authorList>
    </citation>
    <scope>NUCLEOTIDE SEQUENCE [LARGE SCALE GENOMIC DNA]</scope>
    <source>
        <strain evidence="6">AB1-4</strain>
    </source>
</reference>
<dbReference type="GO" id="GO:0003755">
    <property type="term" value="F:peptidyl-prolyl cis-trans isomerase activity"/>
    <property type="evidence" value="ECO:0007669"/>
    <property type="project" value="UniProtKB-UniRule"/>
</dbReference>
<name>A0A1D2QM75_9GAMM</name>
<dbReference type="Pfam" id="PF00160">
    <property type="entry name" value="Pro_isomerase"/>
    <property type="match status" value="1"/>
</dbReference>
<gene>
    <name evidence="6" type="ORF">AB835_12950</name>
</gene>
<dbReference type="GO" id="GO:0006457">
    <property type="term" value="P:protein folding"/>
    <property type="evidence" value="ECO:0007669"/>
    <property type="project" value="InterPro"/>
</dbReference>
<dbReference type="Proteomes" id="UP000242502">
    <property type="component" value="Unassembled WGS sequence"/>
</dbReference>
<dbReference type="InterPro" id="IPR029000">
    <property type="entry name" value="Cyclophilin-like_dom_sf"/>
</dbReference>
<comment type="catalytic activity">
    <reaction evidence="4">
        <text>[protein]-peptidylproline (omega=180) = [protein]-peptidylproline (omega=0)</text>
        <dbReference type="Rhea" id="RHEA:16237"/>
        <dbReference type="Rhea" id="RHEA-COMP:10747"/>
        <dbReference type="Rhea" id="RHEA-COMP:10748"/>
        <dbReference type="ChEBI" id="CHEBI:83833"/>
        <dbReference type="ChEBI" id="CHEBI:83834"/>
        <dbReference type="EC" id="5.2.1.8"/>
    </reaction>
</comment>
<dbReference type="Gene3D" id="2.40.100.10">
    <property type="entry name" value="Cyclophilin-like"/>
    <property type="match status" value="1"/>
</dbReference>
<evidence type="ECO:0000259" key="5">
    <source>
        <dbReference type="PROSITE" id="PS50072"/>
    </source>
</evidence>
<dbReference type="PRINTS" id="PR00153">
    <property type="entry name" value="CSAPPISMRASE"/>
</dbReference>
<keyword evidence="4" id="KW-0732">Signal</keyword>
<dbReference type="InterPro" id="IPR044665">
    <property type="entry name" value="E_coli_cyclophilin_A-like"/>
</dbReference>
<protein>
    <recommendedName>
        <fullName evidence="4">Peptidyl-prolyl cis-trans isomerase</fullName>
        <shortName evidence="4">PPIase</shortName>
        <ecNumber evidence="4">5.2.1.8</ecNumber>
    </recommendedName>
</protein>
<comment type="caution">
    <text evidence="6">The sequence shown here is derived from an EMBL/GenBank/DDBJ whole genome shotgun (WGS) entry which is preliminary data.</text>
</comment>
<evidence type="ECO:0000256" key="2">
    <source>
        <dbReference type="ARBA" id="ARBA00023110"/>
    </source>
</evidence>
<organism evidence="6 7">
    <name type="scientific">Candidatus Endobugula sertula</name>
    <name type="common">Bugula neritina bacterial symbiont</name>
    <dbReference type="NCBI Taxonomy" id="62101"/>
    <lineage>
        <taxon>Bacteria</taxon>
        <taxon>Pseudomonadati</taxon>
        <taxon>Pseudomonadota</taxon>
        <taxon>Gammaproteobacteria</taxon>
        <taxon>Cellvibrionales</taxon>
        <taxon>Cellvibrionaceae</taxon>
        <taxon>Candidatus Endobugula</taxon>
    </lineage>
</organism>
<dbReference type="InterPro" id="IPR002130">
    <property type="entry name" value="Cyclophilin-type_PPIase_dom"/>
</dbReference>
<evidence type="ECO:0000256" key="1">
    <source>
        <dbReference type="ARBA" id="ARBA00007365"/>
    </source>
</evidence>
<accession>A0A1D2QM75</accession>
<keyword evidence="2 4" id="KW-0697">Rotamase</keyword>
<dbReference type="EMBL" id="MDLC01000059">
    <property type="protein sequence ID" value="ODS22667.1"/>
    <property type="molecule type" value="Genomic_DNA"/>
</dbReference>